<dbReference type="Proteomes" id="UP001296104">
    <property type="component" value="Unassembled WGS sequence"/>
</dbReference>
<evidence type="ECO:0000256" key="1">
    <source>
        <dbReference type="SAM" id="MobiDB-lite"/>
    </source>
</evidence>
<protein>
    <submittedName>
        <fullName evidence="2">Uncharacterized protein</fullName>
    </submittedName>
</protein>
<comment type="caution">
    <text evidence="2">The sequence shown here is derived from an EMBL/GenBank/DDBJ whole genome shotgun (WGS) entry which is preliminary data.</text>
</comment>
<organism evidence="2 3">
    <name type="scientific">Lecanosticta acicola</name>
    <dbReference type="NCBI Taxonomy" id="111012"/>
    <lineage>
        <taxon>Eukaryota</taxon>
        <taxon>Fungi</taxon>
        <taxon>Dikarya</taxon>
        <taxon>Ascomycota</taxon>
        <taxon>Pezizomycotina</taxon>
        <taxon>Dothideomycetes</taxon>
        <taxon>Dothideomycetidae</taxon>
        <taxon>Mycosphaerellales</taxon>
        <taxon>Mycosphaerellaceae</taxon>
        <taxon>Lecanosticta</taxon>
    </lineage>
</organism>
<reference evidence="2" key="1">
    <citation type="submission" date="2023-11" db="EMBL/GenBank/DDBJ databases">
        <authorList>
            <person name="Alioto T."/>
            <person name="Alioto T."/>
            <person name="Gomez Garrido J."/>
        </authorList>
    </citation>
    <scope>NUCLEOTIDE SEQUENCE</scope>
</reference>
<proteinExistence type="predicted"/>
<feature type="region of interest" description="Disordered" evidence="1">
    <location>
        <begin position="170"/>
        <end position="194"/>
    </location>
</feature>
<sequence length="194" mass="22945">MSSFMRRLSHPFANWDTQRENLRWGSDELHPKVKDEVFQWKVGSRDFECLDAESLIRADIVANHTRAKTVLKAAHKIGTIDAETGHPVTTKIDRSMLSEMPILSIVKQRDLIKLLFFWEEECTRWRLLGEEEKELGEKLREEGLSREVEAELKTMLMFVRERKRVLPSVRDESGHVRRQEDEQLPTYDEARRQR</sequence>
<evidence type="ECO:0000313" key="2">
    <source>
        <dbReference type="EMBL" id="CAK4032801.1"/>
    </source>
</evidence>
<evidence type="ECO:0000313" key="3">
    <source>
        <dbReference type="Proteomes" id="UP001296104"/>
    </source>
</evidence>
<keyword evidence="3" id="KW-1185">Reference proteome</keyword>
<dbReference type="AlphaFoldDB" id="A0AAI8Z5L6"/>
<dbReference type="EMBL" id="CAVMBE010000070">
    <property type="protein sequence ID" value="CAK4032801.1"/>
    <property type="molecule type" value="Genomic_DNA"/>
</dbReference>
<accession>A0AAI8Z5L6</accession>
<name>A0AAI8Z5L6_9PEZI</name>
<feature type="compositionally biased region" description="Basic and acidic residues" evidence="1">
    <location>
        <begin position="170"/>
        <end position="181"/>
    </location>
</feature>
<gene>
    <name evidence="2" type="ORF">LECACI_7A007959</name>
</gene>